<feature type="signal peptide" evidence="2">
    <location>
        <begin position="1"/>
        <end position="26"/>
    </location>
</feature>
<dbReference type="InterPro" id="IPR019660">
    <property type="entry name" value="Put_sensory_transdc_reg_YbjN"/>
</dbReference>
<dbReference type="InterPro" id="IPR050966">
    <property type="entry name" value="Glutamyl_endopeptidase"/>
</dbReference>
<organism evidence="4 5">
    <name type="scientific">Hypericibacter terrae</name>
    <dbReference type="NCBI Taxonomy" id="2602015"/>
    <lineage>
        <taxon>Bacteria</taxon>
        <taxon>Pseudomonadati</taxon>
        <taxon>Pseudomonadota</taxon>
        <taxon>Alphaproteobacteria</taxon>
        <taxon>Rhodospirillales</taxon>
        <taxon>Dongiaceae</taxon>
        <taxon>Hypericibacter</taxon>
    </lineage>
</organism>
<evidence type="ECO:0000256" key="2">
    <source>
        <dbReference type="SAM" id="SignalP"/>
    </source>
</evidence>
<dbReference type="GO" id="GO:0004252">
    <property type="term" value="F:serine-type endopeptidase activity"/>
    <property type="evidence" value="ECO:0007669"/>
    <property type="project" value="InterPro"/>
</dbReference>
<accession>A0A5J6MFX4</accession>
<dbReference type="InterPro" id="IPR043504">
    <property type="entry name" value="Peptidase_S1_PA_chymotrypsin"/>
</dbReference>
<dbReference type="Gene3D" id="2.40.10.10">
    <property type="entry name" value="Trypsin-like serine proteases"/>
    <property type="match status" value="2"/>
</dbReference>
<feature type="chain" id="PRO_5023918609" description="Peptidase S1 domain-containing protein" evidence="2">
    <location>
        <begin position="27"/>
        <end position="419"/>
    </location>
</feature>
<name>A0A5J6MFX4_9PROT</name>
<dbReference type="GO" id="GO:0006508">
    <property type="term" value="P:proteolysis"/>
    <property type="evidence" value="ECO:0007669"/>
    <property type="project" value="InterPro"/>
</dbReference>
<dbReference type="InterPro" id="IPR018114">
    <property type="entry name" value="TRYPSIN_HIS"/>
</dbReference>
<keyword evidence="5" id="KW-1185">Reference proteome</keyword>
<dbReference type="Pfam" id="PF10722">
    <property type="entry name" value="YbjN"/>
    <property type="match status" value="1"/>
</dbReference>
<dbReference type="EMBL" id="CP042906">
    <property type="protein sequence ID" value="QEX16368.1"/>
    <property type="molecule type" value="Genomic_DNA"/>
</dbReference>
<evidence type="ECO:0000259" key="3">
    <source>
        <dbReference type="Pfam" id="PF00089"/>
    </source>
</evidence>
<dbReference type="AlphaFoldDB" id="A0A5J6MFX4"/>
<keyword evidence="1 2" id="KW-0732">Signal</keyword>
<evidence type="ECO:0000256" key="1">
    <source>
        <dbReference type="ARBA" id="ARBA00022729"/>
    </source>
</evidence>
<dbReference type="KEGG" id="htq:FRZ44_16610"/>
<dbReference type="InterPro" id="IPR001254">
    <property type="entry name" value="Trypsin_dom"/>
</dbReference>
<protein>
    <recommendedName>
        <fullName evidence="3">Peptidase S1 domain-containing protein</fullName>
    </recommendedName>
</protein>
<proteinExistence type="predicted"/>
<evidence type="ECO:0000313" key="5">
    <source>
        <dbReference type="Proteomes" id="UP000326202"/>
    </source>
</evidence>
<feature type="domain" description="Peptidase S1" evidence="3">
    <location>
        <begin position="191"/>
        <end position="372"/>
    </location>
</feature>
<dbReference type="PROSITE" id="PS00134">
    <property type="entry name" value="TRYPSIN_HIS"/>
    <property type="match status" value="1"/>
</dbReference>
<dbReference type="RefSeq" id="WP_191908480.1">
    <property type="nucleotide sequence ID" value="NZ_CP042906.1"/>
</dbReference>
<dbReference type="PANTHER" id="PTHR15462">
    <property type="entry name" value="SERINE PROTEASE"/>
    <property type="match status" value="1"/>
</dbReference>
<dbReference type="Pfam" id="PF00089">
    <property type="entry name" value="Trypsin"/>
    <property type="match status" value="1"/>
</dbReference>
<evidence type="ECO:0000313" key="4">
    <source>
        <dbReference type="EMBL" id="QEX16368.1"/>
    </source>
</evidence>
<dbReference type="SUPFAM" id="SSF50494">
    <property type="entry name" value="Trypsin-like serine proteases"/>
    <property type="match status" value="1"/>
</dbReference>
<sequence length="419" mass="45839">MSLLRTSRHVLTALAVLLALSHPGFAASTGEPLPGTLFKATDSYVKSLLAKAGLSPRTMTDGDVAIDWHVDGTNYPGFVNLDRNPDGQIWNLRVAAILPAKPKEDPDPAMLAEFINRWNRVEGMITLYTGDDDILIASTNMPVEYGINPAEFEANGLHRFEQTLSRIRDQLDEFSSSYNSTRKKADISQLPAQAVGLLELNDGYCTASVVGADVILTAAHCLFNFAGRAVKPKRFRAAYVDGKAVVEAGVLDVFVPPEFDITRIFSANGMEGHDWAFVRLDRAIGDKTGILPIKELDSATLDRMIGSQDYQVFRVGYGSSMELTMQSDCRLAHVWKDNTYAHLCHIEPGDSGSPDLLFENGSYSIIGIDEAIIDFHDIKHANVAVSSTAFINALPEFLNHASTRDASEKSENAGTRSTR</sequence>
<dbReference type="InterPro" id="IPR009003">
    <property type="entry name" value="Peptidase_S1_PA"/>
</dbReference>
<reference evidence="4 5" key="1">
    <citation type="submission" date="2019-08" db="EMBL/GenBank/DDBJ databases">
        <title>Hyperibacter terrae gen. nov., sp. nov. and Hyperibacter viscosus sp. nov., two new members in the family Rhodospirillaceae isolated from the rhizosphere of Hypericum perforatum.</title>
        <authorList>
            <person name="Noviana Z."/>
        </authorList>
    </citation>
    <scope>NUCLEOTIDE SEQUENCE [LARGE SCALE GENOMIC DNA]</scope>
    <source>
        <strain evidence="4 5">R5913</strain>
    </source>
</reference>
<dbReference type="PANTHER" id="PTHR15462:SF8">
    <property type="entry name" value="SERINE PROTEASE"/>
    <property type="match status" value="1"/>
</dbReference>
<gene>
    <name evidence="4" type="ORF">FRZ44_16610</name>
</gene>
<dbReference type="Proteomes" id="UP000326202">
    <property type="component" value="Chromosome"/>
</dbReference>